<dbReference type="PANTHER" id="PTHR40070">
    <property type="entry name" value="UPF0478 PROTEIN YTXG"/>
    <property type="match status" value="1"/>
</dbReference>
<dbReference type="PANTHER" id="PTHR40070:SF1">
    <property type="entry name" value="UPF0478 PROTEIN YTXG"/>
    <property type="match status" value="1"/>
</dbReference>
<dbReference type="Proteomes" id="UP000570361">
    <property type="component" value="Unassembled WGS sequence"/>
</dbReference>
<dbReference type="RefSeq" id="WP_183601968.1">
    <property type="nucleotide sequence ID" value="NZ_JACHXK010000010.1"/>
</dbReference>
<dbReference type="AlphaFoldDB" id="A0A7W5B0V0"/>
<proteinExistence type="predicted"/>
<keyword evidence="1" id="KW-0472">Membrane</keyword>
<keyword evidence="1" id="KW-1133">Transmembrane helix</keyword>
<evidence type="ECO:0000256" key="1">
    <source>
        <dbReference type="SAM" id="Phobius"/>
    </source>
</evidence>
<evidence type="ECO:0000313" key="3">
    <source>
        <dbReference type="Proteomes" id="UP000570361"/>
    </source>
</evidence>
<dbReference type="InterPro" id="IPR009293">
    <property type="entry name" value="UPF0478"/>
</dbReference>
<feature type="transmembrane region" description="Helical" evidence="1">
    <location>
        <begin position="6"/>
        <end position="24"/>
    </location>
</feature>
<gene>
    <name evidence="2" type="ORF">FHS18_004137</name>
</gene>
<dbReference type="EMBL" id="JACHXK010000010">
    <property type="protein sequence ID" value="MBB3112059.1"/>
    <property type="molecule type" value="Genomic_DNA"/>
</dbReference>
<protein>
    <submittedName>
        <fullName evidence="2">Uncharacterized protein YoxC</fullName>
    </submittedName>
</protein>
<sequence>MFEVAMLIIGLSVAVLVFFLIQTLKKVQTSLDAASKTLTEVQSVVHTVKGDVSEIVTSAKRIADQAESKLTAIDPLVESVRETGEVLNEVATVAHNFSSIWTDKLKQRAQTLAAKQEARKAAKEAAASLEPVPSLAIDAGHDSLRPAHSISVEGQAGNVKSSSLSWLDWMETGVKVARAITGSR</sequence>
<accession>A0A7W5B0V0</accession>
<evidence type="ECO:0000313" key="2">
    <source>
        <dbReference type="EMBL" id="MBB3112059.1"/>
    </source>
</evidence>
<keyword evidence="1" id="KW-0812">Transmembrane</keyword>
<comment type="caution">
    <text evidence="2">The sequence shown here is derived from an EMBL/GenBank/DDBJ whole genome shotgun (WGS) entry which is preliminary data.</text>
</comment>
<keyword evidence="3" id="KW-1185">Reference proteome</keyword>
<organism evidence="2 3">
    <name type="scientific">Paenibacillus phyllosphaerae</name>
    <dbReference type="NCBI Taxonomy" id="274593"/>
    <lineage>
        <taxon>Bacteria</taxon>
        <taxon>Bacillati</taxon>
        <taxon>Bacillota</taxon>
        <taxon>Bacilli</taxon>
        <taxon>Bacillales</taxon>
        <taxon>Paenibacillaceae</taxon>
        <taxon>Paenibacillus</taxon>
    </lineage>
</organism>
<dbReference type="Pfam" id="PF06103">
    <property type="entry name" value="DUF948"/>
    <property type="match status" value="1"/>
</dbReference>
<name>A0A7W5B0V0_9BACL</name>
<reference evidence="2 3" key="1">
    <citation type="submission" date="2020-08" db="EMBL/GenBank/DDBJ databases">
        <title>Genomic Encyclopedia of Type Strains, Phase III (KMG-III): the genomes of soil and plant-associated and newly described type strains.</title>
        <authorList>
            <person name="Whitman W."/>
        </authorList>
    </citation>
    <scope>NUCLEOTIDE SEQUENCE [LARGE SCALE GENOMIC DNA]</scope>
    <source>
        <strain evidence="2 3">CECT 5862</strain>
    </source>
</reference>
<dbReference type="SUPFAM" id="SSF58104">
    <property type="entry name" value="Methyl-accepting chemotaxis protein (MCP) signaling domain"/>
    <property type="match status" value="1"/>
</dbReference>